<evidence type="ECO:0000259" key="1">
    <source>
        <dbReference type="Pfam" id="PF13649"/>
    </source>
</evidence>
<accession>A0A249MZ80</accession>
<dbReference type="Proteomes" id="UP000217141">
    <property type="component" value="Plasmid p2"/>
</dbReference>
<keyword evidence="2" id="KW-0614">Plasmid</keyword>
<dbReference type="EMBL" id="CP022748">
    <property type="protein sequence ID" value="ASY46683.1"/>
    <property type="molecule type" value="Genomic_DNA"/>
</dbReference>
<dbReference type="GO" id="GO:0032259">
    <property type="term" value="P:methylation"/>
    <property type="evidence" value="ECO:0007669"/>
    <property type="project" value="UniProtKB-KW"/>
</dbReference>
<dbReference type="Pfam" id="PF13649">
    <property type="entry name" value="Methyltransf_25"/>
    <property type="match status" value="1"/>
</dbReference>
<dbReference type="AlphaFoldDB" id="A0A249MZ80"/>
<dbReference type="GO" id="GO:0008168">
    <property type="term" value="F:methyltransferase activity"/>
    <property type="evidence" value="ECO:0007669"/>
    <property type="project" value="UniProtKB-KW"/>
</dbReference>
<sequence>MTTDHSAGWDAVAERFMAIRSEIGVTLVRSWARDSLPSSAAILDIGCGSGVPIAQALVDDGFSVWGIDASPSLISAYRRQLPDMPAACEPVQNSDFFGRTFVGAVSIGLVFLLHAADQRKLLSNAASVLEPGGRFLFSAPREVCEWSDTLTGRTSMSLGADAYAAHLAIVGLSLAHCHSDEGGNNYYEAVKVSVRARGVISGV</sequence>
<dbReference type="InterPro" id="IPR041698">
    <property type="entry name" value="Methyltransf_25"/>
</dbReference>
<organism evidence="2 3">
    <name type="scientific">Sphingobium xenophagum</name>
    <dbReference type="NCBI Taxonomy" id="121428"/>
    <lineage>
        <taxon>Bacteria</taxon>
        <taxon>Pseudomonadati</taxon>
        <taxon>Pseudomonadota</taxon>
        <taxon>Alphaproteobacteria</taxon>
        <taxon>Sphingomonadales</taxon>
        <taxon>Sphingomonadaceae</taxon>
        <taxon>Sphingobium</taxon>
    </lineage>
</organism>
<evidence type="ECO:0000313" key="3">
    <source>
        <dbReference type="Proteomes" id="UP000217141"/>
    </source>
</evidence>
<dbReference type="Gene3D" id="3.40.50.150">
    <property type="entry name" value="Vaccinia Virus protein VP39"/>
    <property type="match status" value="1"/>
</dbReference>
<protein>
    <submittedName>
        <fullName evidence="2">SAM-dependent methyltransferase</fullName>
    </submittedName>
</protein>
<keyword evidence="2" id="KW-0489">Methyltransferase</keyword>
<feature type="domain" description="Methyltransferase" evidence="1">
    <location>
        <begin position="42"/>
        <end position="133"/>
    </location>
</feature>
<dbReference type="SUPFAM" id="SSF53335">
    <property type="entry name" value="S-adenosyl-L-methionine-dependent methyltransferases"/>
    <property type="match status" value="1"/>
</dbReference>
<evidence type="ECO:0000313" key="2">
    <source>
        <dbReference type="EMBL" id="ASY46683.1"/>
    </source>
</evidence>
<dbReference type="RefSeq" id="WP_095687517.1">
    <property type="nucleotide sequence ID" value="NZ_CP022748.1"/>
</dbReference>
<geneLocation type="plasmid" evidence="2 3">
    <name>p2</name>
</geneLocation>
<name>A0A249MZ80_SPHXE</name>
<reference evidence="2 3" key="1">
    <citation type="submission" date="2017-08" db="EMBL/GenBank/DDBJ databases">
        <title>Whole Genome Sequence of Sphingobium hydrophobicum C1: Insights into Adaption to the Electronic-waste Contaminated Sediment.</title>
        <authorList>
            <person name="Song D."/>
            <person name="Chen X."/>
            <person name="Xu M."/>
        </authorList>
    </citation>
    <scope>NUCLEOTIDE SEQUENCE [LARGE SCALE GENOMIC DNA]</scope>
    <source>
        <strain evidence="2 3">C1</strain>
        <plasmid evidence="2 3">p2</plasmid>
    </source>
</reference>
<dbReference type="InterPro" id="IPR029063">
    <property type="entry name" value="SAM-dependent_MTases_sf"/>
</dbReference>
<proteinExistence type="predicted"/>
<dbReference type="KEGG" id="shyd:CJD35_19490"/>
<keyword evidence="2" id="KW-0808">Transferase</keyword>
<dbReference type="CDD" id="cd02440">
    <property type="entry name" value="AdoMet_MTases"/>
    <property type="match status" value="1"/>
</dbReference>
<gene>
    <name evidence="2" type="ORF">CJD35_19490</name>
</gene>